<feature type="domain" description="SIS" evidence="1">
    <location>
        <begin position="67"/>
        <end position="226"/>
    </location>
</feature>
<dbReference type="EMBL" id="KZ454989">
    <property type="protein sequence ID" value="PKI84400.1"/>
    <property type="molecule type" value="Genomic_DNA"/>
</dbReference>
<dbReference type="GO" id="GO:0097367">
    <property type="term" value="F:carbohydrate derivative binding"/>
    <property type="evidence" value="ECO:0007669"/>
    <property type="project" value="InterPro"/>
</dbReference>
<protein>
    <recommendedName>
        <fullName evidence="1">SIS domain-containing protein</fullName>
    </recommendedName>
</protein>
<dbReference type="InterPro" id="IPR046348">
    <property type="entry name" value="SIS_dom_sf"/>
</dbReference>
<organism evidence="2 3">
    <name type="scientific">Malassezia vespertilionis</name>
    <dbReference type="NCBI Taxonomy" id="2020962"/>
    <lineage>
        <taxon>Eukaryota</taxon>
        <taxon>Fungi</taxon>
        <taxon>Dikarya</taxon>
        <taxon>Basidiomycota</taxon>
        <taxon>Ustilaginomycotina</taxon>
        <taxon>Malasseziomycetes</taxon>
        <taxon>Malasseziales</taxon>
        <taxon>Malasseziaceae</taxon>
        <taxon>Malassezia</taxon>
    </lineage>
</organism>
<accession>A0A2N1JCV6</accession>
<dbReference type="CDD" id="cd05014">
    <property type="entry name" value="SIS_Kpsf"/>
    <property type="match status" value="1"/>
</dbReference>
<dbReference type="SUPFAM" id="SSF53697">
    <property type="entry name" value="SIS domain"/>
    <property type="match status" value="1"/>
</dbReference>
<evidence type="ECO:0000259" key="1">
    <source>
        <dbReference type="PROSITE" id="PS51464"/>
    </source>
</evidence>
<dbReference type="OrthoDB" id="1872003at2759"/>
<evidence type="ECO:0000313" key="3">
    <source>
        <dbReference type="Proteomes" id="UP000232875"/>
    </source>
</evidence>
<dbReference type="InterPro" id="IPR035474">
    <property type="entry name" value="SIS_Kpsf"/>
</dbReference>
<keyword evidence="3" id="KW-1185">Reference proteome</keyword>
<dbReference type="AlphaFoldDB" id="A0A2N1JCV6"/>
<dbReference type="STRING" id="2020962.A0A2N1JCV6"/>
<name>A0A2N1JCV6_9BASI</name>
<dbReference type="PROSITE" id="PS51464">
    <property type="entry name" value="SIS"/>
    <property type="match status" value="1"/>
</dbReference>
<dbReference type="GO" id="GO:1901135">
    <property type="term" value="P:carbohydrate derivative metabolic process"/>
    <property type="evidence" value="ECO:0007669"/>
    <property type="project" value="InterPro"/>
</dbReference>
<dbReference type="InterPro" id="IPR001347">
    <property type="entry name" value="SIS_dom"/>
</dbReference>
<dbReference type="PANTHER" id="PTHR38418">
    <property type="entry name" value="SUGAR ISOMERASE, KPSF/GUTQ (AFU_ORTHOLOGUE AFUA_6G08860)"/>
    <property type="match status" value="1"/>
</dbReference>
<reference evidence="2 3" key="1">
    <citation type="submission" date="2017-10" db="EMBL/GenBank/DDBJ databases">
        <title>A novel species of cold-tolerant Malassezia isolated from bats.</title>
        <authorList>
            <person name="Lorch J.M."/>
            <person name="Palmer J.M."/>
            <person name="Vanderwolf K.J."/>
            <person name="Schmidt K.Z."/>
            <person name="Verant M.L."/>
            <person name="Weller T.J."/>
            <person name="Blehert D.S."/>
        </authorList>
    </citation>
    <scope>NUCLEOTIDE SEQUENCE [LARGE SCALE GENOMIC DNA]</scope>
    <source>
        <strain evidence="2 3">NWHC:44797-103</strain>
    </source>
</reference>
<sequence length="245" mass="26043">MHLGADTPELLSEVPLSLGSKSLDAALDVAILVVQREADALQHVSSAMQQSPRMQSSFRRALQLLLQKTRLVDGRPLGKVVVVGIGKSGIIGQKIVSMLLSLDTQAVFLHPADALHGDLGMINSPHDVILSLSYSGNSPEIVAFMELEPVRRCARIALAGNEKSTLVQQADVWLDCSIPGGGATPDDVRVLQSEAYPNIPAPTTSTTIMLALGDALAMSLTQAKGIEKSTFMKNHPGGSLGRMFK</sequence>
<dbReference type="Gene3D" id="3.40.50.10490">
    <property type="entry name" value="Glucose-6-phosphate isomerase like protein, domain 1"/>
    <property type="match status" value="1"/>
</dbReference>
<dbReference type="PANTHER" id="PTHR38418:SF2">
    <property type="entry name" value="SUGAR ISOMERASE, KPSF_GUTQ (AFU_ORTHOLOGUE AFUA_6G08860)"/>
    <property type="match status" value="1"/>
</dbReference>
<proteinExistence type="predicted"/>
<dbReference type="Pfam" id="PF01380">
    <property type="entry name" value="SIS"/>
    <property type="match status" value="1"/>
</dbReference>
<dbReference type="Proteomes" id="UP000232875">
    <property type="component" value="Unassembled WGS sequence"/>
</dbReference>
<evidence type="ECO:0000313" key="2">
    <source>
        <dbReference type="EMBL" id="PKI84400.1"/>
    </source>
</evidence>
<gene>
    <name evidence="2" type="ORF">MVES_001463</name>
</gene>